<feature type="domain" description="N-acetyltransferase" evidence="1">
    <location>
        <begin position="1"/>
        <end position="107"/>
    </location>
</feature>
<evidence type="ECO:0000259" key="1">
    <source>
        <dbReference type="PROSITE" id="PS51186"/>
    </source>
</evidence>
<dbReference type="Gene3D" id="3.40.630.30">
    <property type="match status" value="1"/>
</dbReference>
<dbReference type="Pfam" id="PF00583">
    <property type="entry name" value="Acetyltransf_1"/>
    <property type="match status" value="1"/>
</dbReference>
<reference evidence="2" key="1">
    <citation type="submission" date="2018-05" db="EMBL/GenBank/DDBJ databases">
        <authorList>
            <person name="Lanie J.A."/>
            <person name="Ng W.-L."/>
            <person name="Kazmierczak K.M."/>
            <person name="Andrzejewski T.M."/>
            <person name="Davidsen T.M."/>
            <person name="Wayne K.J."/>
            <person name="Tettelin H."/>
            <person name="Glass J.I."/>
            <person name="Rusch D."/>
            <person name="Podicherti R."/>
            <person name="Tsui H.-C.T."/>
            <person name="Winkler M.E."/>
        </authorList>
    </citation>
    <scope>NUCLEOTIDE SEQUENCE</scope>
</reference>
<sequence>MQVRTLESADWIVIDENDGKIVGAVGMGGLFHVSSIQIDKNFRGKGIGRMLQGELIKEAGRRGFSFVTVFIEPQNEASVKLHSFFNYDTVFRIHYSNEKILDVKIIILRPMGKIIKKFLSCFNSKIGIFFLACTLKITKPLFKKVLSYNEENAPSPSIKTIIKNFQKI</sequence>
<dbReference type="InterPro" id="IPR016181">
    <property type="entry name" value="Acyl_CoA_acyltransferase"/>
</dbReference>
<dbReference type="CDD" id="cd04301">
    <property type="entry name" value="NAT_SF"/>
    <property type="match status" value="1"/>
</dbReference>
<dbReference type="GO" id="GO:0016747">
    <property type="term" value="F:acyltransferase activity, transferring groups other than amino-acyl groups"/>
    <property type="evidence" value="ECO:0007669"/>
    <property type="project" value="InterPro"/>
</dbReference>
<proteinExistence type="predicted"/>
<dbReference type="PROSITE" id="PS51186">
    <property type="entry name" value="GNAT"/>
    <property type="match status" value="1"/>
</dbReference>
<name>A0A382LRY4_9ZZZZ</name>
<organism evidence="2">
    <name type="scientific">marine metagenome</name>
    <dbReference type="NCBI Taxonomy" id="408172"/>
    <lineage>
        <taxon>unclassified sequences</taxon>
        <taxon>metagenomes</taxon>
        <taxon>ecological metagenomes</taxon>
    </lineage>
</organism>
<dbReference type="InterPro" id="IPR000182">
    <property type="entry name" value="GNAT_dom"/>
</dbReference>
<dbReference type="SUPFAM" id="SSF55729">
    <property type="entry name" value="Acyl-CoA N-acyltransferases (Nat)"/>
    <property type="match status" value="1"/>
</dbReference>
<dbReference type="EMBL" id="UINC01088366">
    <property type="protein sequence ID" value="SVC38515.1"/>
    <property type="molecule type" value="Genomic_DNA"/>
</dbReference>
<dbReference type="AlphaFoldDB" id="A0A382LRY4"/>
<protein>
    <recommendedName>
        <fullName evidence="1">N-acetyltransferase domain-containing protein</fullName>
    </recommendedName>
</protein>
<evidence type="ECO:0000313" key="2">
    <source>
        <dbReference type="EMBL" id="SVC38515.1"/>
    </source>
</evidence>
<accession>A0A382LRY4</accession>
<gene>
    <name evidence="2" type="ORF">METZ01_LOCUS291369</name>
</gene>